<sequence length="77" mass="8833">MNGTQVGVLKEPNEVCLGSLLQRKHSMALETKIKYLEILSNFTNQPLEWELPDKKLSTLLVFPNLTVSITNFIIRYI</sequence>
<name>A0A151U8W7_CAJCA</name>
<dbReference type="EMBL" id="CM003603">
    <property type="protein sequence ID" value="KYP75775.1"/>
    <property type="molecule type" value="Genomic_DNA"/>
</dbReference>
<proteinExistence type="predicted"/>
<dbReference type="Proteomes" id="UP000075243">
    <property type="component" value="Chromosome 1"/>
</dbReference>
<evidence type="ECO:0000313" key="1">
    <source>
        <dbReference type="EMBL" id="KYP75775.1"/>
    </source>
</evidence>
<protein>
    <submittedName>
        <fullName evidence="1">Uncharacterized protein</fullName>
    </submittedName>
</protein>
<dbReference type="AlphaFoldDB" id="A0A151U8W7"/>
<organism evidence="1 2">
    <name type="scientific">Cajanus cajan</name>
    <name type="common">Pigeon pea</name>
    <name type="synonym">Cajanus indicus</name>
    <dbReference type="NCBI Taxonomy" id="3821"/>
    <lineage>
        <taxon>Eukaryota</taxon>
        <taxon>Viridiplantae</taxon>
        <taxon>Streptophyta</taxon>
        <taxon>Embryophyta</taxon>
        <taxon>Tracheophyta</taxon>
        <taxon>Spermatophyta</taxon>
        <taxon>Magnoliopsida</taxon>
        <taxon>eudicotyledons</taxon>
        <taxon>Gunneridae</taxon>
        <taxon>Pentapetalae</taxon>
        <taxon>rosids</taxon>
        <taxon>fabids</taxon>
        <taxon>Fabales</taxon>
        <taxon>Fabaceae</taxon>
        <taxon>Papilionoideae</taxon>
        <taxon>50 kb inversion clade</taxon>
        <taxon>NPAAA clade</taxon>
        <taxon>indigoferoid/millettioid clade</taxon>
        <taxon>Phaseoleae</taxon>
        <taxon>Cajanus</taxon>
    </lineage>
</organism>
<accession>A0A151U8W7</accession>
<reference evidence="1 2" key="1">
    <citation type="journal article" date="2012" name="Nat. Biotechnol.">
        <title>Draft genome sequence of pigeonpea (Cajanus cajan), an orphan legume crop of resource-poor farmers.</title>
        <authorList>
            <person name="Varshney R.K."/>
            <person name="Chen W."/>
            <person name="Li Y."/>
            <person name="Bharti A.K."/>
            <person name="Saxena R.K."/>
            <person name="Schlueter J.A."/>
            <person name="Donoghue M.T."/>
            <person name="Azam S."/>
            <person name="Fan G."/>
            <person name="Whaley A.M."/>
            <person name="Farmer A.D."/>
            <person name="Sheridan J."/>
            <person name="Iwata A."/>
            <person name="Tuteja R."/>
            <person name="Penmetsa R.V."/>
            <person name="Wu W."/>
            <person name="Upadhyaya H.D."/>
            <person name="Yang S.P."/>
            <person name="Shah T."/>
            <person name="Saxena K.B."/>
            <person name="Michael T."/>
            <person name="McCombie W.R."/>
            <person name="Yang B."/>
            <person name="Zhang G."/>
            <person name="Yang H."/>
            <person name="Wang J."/>
            <person name="Spillane C."/>
            <person name="Cook D.R."/>
            <person name="May G.D."/>
            <person name="Xu X."/>
            <person name="Jackson S.A."/>
        </authorList>
    </citation>
    <scope>NUCLEOTIDE SEQUENCE [LARGE SCALE GENOMIC DNA]</scope>
    <source>
        <strain evidence="2">cv. Asha</strain>
    </source>
</reference>
<keyword evidence="2" id="KW-1185">Reference proteome</keyword>
<evidence type="ECO:0000313" key="2">
    <source>
        <dbReference type="Proteomes" id="UP000075243"/>
    </source>
</evidence>
<gene>
    <name evidence="1" type="ORF">KK1_019976</name>
</gene>
<dbReference type="Gramene" id="C.cajan_19411.t">
    <property type="protein sequence ID" value="C.cajan_19411.t"/>
    <property type="gene ID" value="C.cajan_19411"/>
</dbReference>